<dbReference type="PANTHER" id="PTHR12289:SF38">
    <property type="entry name" value="METAXIN-2"/>
    <property type="match status" value="1"/>
</dbReference>
<feature type="domain" description="Metaxin glutathione S-transferase" evidence="8">
    <location>
        <begin position="185"/>
        <end position="247"/>
    </location>
</feature>
<dbReference type="STRING" id="7398.A0A1A9ZSK4"/>
<accession>A0A1A9ZSK4</accession>
<evidence type="ECO:0000256" key="3">
    <source>
        <dbReference type="ARBA" id="ARBA00022787"/>
    </source>
</evidence>
<dbReference type="InterPro" id="IPR050931">
    <property type="entry name" value="Mito_Protein_Transport_Metaxin"/>
</dbReference>
<evidence type="ECO:0000313" key="10">
    <source>
        <dbReference type="Proteomes" id="UP000092445"/>
    </source>
</evidence>
<keyword evidence="10" id="KW-1185">Reference proteome</keyword>
<dbReference type="GO" id="GO:0007005">
    <property type="term" value="P:mitochondrion organization"/>
    <property type="evidence" value="ECO:0007669"/>
    <property type="project" value="TreeGrafter"/>
</dbReference>
<dbReference type="PANTHER" id="PTHR12289">
    <property type="entry name" value="METAXIN RELATED"/>
    <property type="match status" value="1"/>
</dbReference>
<name>A0A1A9ZSK4_GLOPL</name>
<feature type="domain" description="Mitochondrial outer membrane transport complex Sam37/metaxin N-terminal" evidence="7">
    <location>
        <begin position="36"/>
        <end position="155"/>
    </location>
</feature>
<keyword evidence="4" id="KW-0653">Protein transport</keyword>
<evidence type="ECO:0000259" key="7">
    <source>
        <dbReference type="Pfam" id="PF10568"/>
    </source>
</evidence>
<comment type="subcellular location">
    <subcellularLocation>
        <location evidence="1">Mitochondrion outer membrane</location>
    </subcellularLocation>
</comment>
<sequence>MDYNAFKNLNEPWPEDITLYQPYEQEQILLAENASCLAVKAYMKMCNLSFQIRSCANAEFMSPGGRMTKLPVLQAGLFIFAEFAPIVNYVTYKGEALGNWMKKDEKLEMRSYLSLTENVFTLAELYMSFMVKDVYDKFTAPRIGCVHPWPLNKIQNFIKLRRVKDLLKIYQWKDMRINEVTAKVRKCCEILQLKLEESSGIYFYGEEPCALDAMVFGHLFSVLRSNLPNTALQSTVQQFKLLVQLCHFIDEKYFHVESESYPKTFLHTVTTTPPLLSFLMNSFSIVFRSFIELVHLKFGDDVFVRLFTVSIKKTERTHHHELNEWNLLKYCDKLCPSQRKGQKDRCEISVCPHKEFTAIQLSSTTVLVYFSAAPEAALKPSSPIVLVHLNSALIAYSVGLFQLRFRSCIKALIAYSLYIADN</sequence>
<evidence type="ECO:0000256" key="4">
    <source>
        <dbReference type="ARBA" id="ARBA00022927"/>
    </source>
</evidence>
<dbReference type="EnsemblMetazoa" id="GPAI023685-RA">
    <property type="protein sequence ID" value="GPAI023685-PA"/>
    <property type="gene ID" value="GPAI023685"/>
</dbReference>
<dbReference type="Pfam" id="PF17171">
    <property type="entry name" value="GST_C_6"/>
    <property type="match status" value="1"/>
</dbReference>
<evidence type="ECO:0000256" key="2">
    <source>
        <dbReference type="ARBA" id="ARBA00022448"/>
    </source>
</evidence>
<protein>
    <recommendedName>
        <fullName evidence="11">Metaxin glutathione S-transferase domain-containing protein</fullName>
    </recommendedName>
</protein>
<dbReference type="GO" id="GO:0001401">
    <property type="term" value="C:SAM complex"/>
    <property type="evidence" value="ECO:0007669"/>
    <property type="project" value="InterPro"/>
</dbReference>
<keyword evidence="6" id="KW-0472">Membrane</keyword>
<keyword evidence="3" id="KW-1000">Mitochondrion outer membrane</keyword>
<keyword evidence="2" id="KW-0813">Transport</keyword>
<reference evidence="10" key="1">
    <citation type="submission" date="2014-03" db="EMBL/GenBank/DDBJ databases">
        <authorList>
            <person name="Aksoy S."/>
            <person name="Warren W."/>
            <person name="Wilson R.K."/>
        </authorList>
    </citation>
    <scope>NUCLEOTIDE SEQUENCE [LARGE SCALE GENOMIC DNA]</scope>
    <source>
        <strain evidence="10">IAEA</strain>
    </source>
</reference>
<evidence type="ECO:0000313" key="9">
    <source>
        <dbReference type="EnsemblMetazoa" id="GPAI023685-PA"/>
    </source>
</evidence>
<organism evidence="9 10">
    <name type="scientific">Glossina pallidipes</name>
    <name type="common">Tsetse fly</name>
    <dbReference type="NCBI Taxonomy" id="7398"/>
    <lineage>
        <taxon>Eukaryota</taxon>
        <taxon>Metazoa</taxon>
        <taxon>Ecdysozoa</taxon>
        <taxon>Arthropoda</taxon>
        <taxon>Hexapoda</taxon>
        <taxon>Insecta</taxon>
        <taxon>Pterygota</taxon>
        <taxon>Neoptera</taxon>
        <taxon>Endopterygota</taxon>
        <taxon>Diptera</taxon>
        <taxon>Brachycera</taxon>
        <taxon>Muscomorpha</taxon>
        <taxon>Hippoboscoidea</taxon>
        <taxon>Glossinidae</taxon>
        <taxon>Glossina</taxon>
    </lineage>
</organism>
<evidence type="ECO:0000259" key="8">
    <source>
        <dbReference type="Pfam" id="PF17171"/>
    </source>
</evidence>
<reference evidence="9" key="2">
    <citation type="submission" date="2020-05" db="UniProtKB">
        <authorList>
            <consortium name="EnsemblMetazoa"/>
        </authorList>
    </citation>
    <scope>IDENTIFICATION</scope>
    <source>
        <strain evidence="9">IAEA</strain>
    </source>
</reference>
<dbReference type="VEuPathDB" id="VectorBase:GPAI023685"/>
<dbReference type="Pfam" id="PF10568">
    <property type="entry name" value="Tom37"/>
    <property type="match status" value="1"/>
</dbReference>
<keyword evidence="5" id="KW-0496">Mitochondrion</keyword>
<evidence type="ECO:0000256" key="5">
    <source>
        <dbReference type="ARBA" id="ARBA00023128"/>
    </source>
</evidence>
<evidence type="ECO:0000256" key="1">
    <source>
        <dbReference type="ARBA" id="ARBA00004294"/>
    </source>
</evidence>
<dbReference type="Proteomes" id="UP000092445">
    <property type="component" value="Unassembled WGS sequence"/>
</dbReference>
<proteinExistence type="predicted"/>
<dbReference type="AlphaFoldDB" id="A0A1A9ZSK4"/>
<dbReference type="InterPro" id="IPR019564">
    <property type="entry name" value="Sam37/metaxin_N"/>
</dbReference>
<evidence type="ECO:0008006" key="11">
    <source>
        <dbReference type="Google" id="ProtNLM"/>
    </source>
</evidence>
<dbReference type="InterPro" id="IPR033468">
    <property type="entry name" value="Metaxin_GST"/>
</dbReference>
<evidence type="ECO:0000256" key="6">
    <source>
        <dbReference type="ARBA" id="ARBA00023136"/>
    </source>
</evidence>
<dbReference type="GO" id="GO:0015031">
    <property type="term" value="P:protein transport"/>
    <property type="evidence" value="ECO:0007669"/>
    <property type="project" value="UniProtKB-KW"/>
</dbReference>